<feature type="compositionally biased region" description="Basic and acidic residues" evidence="1">
    <location>
        <begin position="93"/>
        <end position="109"/>
    </location>
</feature>
<dbReference type="EMBL" id="JACSDZ010000006">
    <property type="protein sequence ID" value="KAF7401052.1"/>
    <property type="molecule type" value="Genomic_DNA"/>
</dbReference>
<reference evidence="2" key="1">
    <citation type="journal article" date="2020" name="G3 (Bethesda)">
        <title>High-Quality Assemblies for Three Invasive Social Wasps from the &lt;i&gt;Vespula&lt;/i&gt; Genus.</title>
        <authorList>
            <person name="Harrop T.W.R."/>
            <person name="Guhlin J."/>
            <person name="McLaughlin G.M."/>
            <person name="Permina E."/>
            <person name="Stockwell P."/>
            <person name="Gilligan J."/>
            <person name="Le Lec M.F."/>
            <person name="Gruber M.A.M."/>
            <person name="Quinn O."/>
            <person name="Lovegrove M."/>
            <person name="Duncan E.J."/>
            <person name="Remnant E.J."/>
            <person name="Van Eeckhoven J."/>
            <person name="Graham B."/>
            <person name="Knapp R.A."/>
            <person name="Langford K.W."/>
            <person name="Kronenberg Z."/>
            <person name="Press M.O."/>
            <person name="Eacker S.M."/>
            <person name="Wilson-Rankin E.E."/>
            <person name="Purcell J."/>
            <person name="Lester P.J."/>
            <person name="Dearden P.K."/>
        </authorList>
    </citation>
    <scope>NUCLEOTIDE SEQUENCE</scope>
    <source>
        <strain evidence="2">Linc-1</strain>
    </source>
</reference>
<dbReference type="AlphaFoldDB" id="A0A834K7Z4"/>
<evidence type="ECO:0000256" key="1">
    <source>
        <dbReference type="SAM" id="MobiDB-lite"/>
    </source>
</evidence>
<gene>
    <name evidence="2" type="ORF">HZH68_006872</name>
</gene>
<organism evidence="2 3">
    <name type="scientific">Vespula germanica</name>
    <name type="common">German yellow jacket</name>
    <name type="synonym">Paravespula germanica</name>
    <dbReference type="NCBI Taxonomy" id="30212"/>
    <lineage>
        <taxon>Eukaryota</taxon>
        <taxon>Metazoa</taxon>
        <taxon>Ecdysozoa</taxon>
        <taxon>Arthropoda</taxon>
        <taxon>Hexapoda</taxon>
        <taxon>Insecta</taxon>
        <taxon>Pterygota</taxon>
        <taxon>Neoptera</taxon>
        <taxon>Endopterygota</taxon>
        <taxon>Hymenoptera</taxon>
        <taxon>Apocrita</taxon>
        <taxon>Aculeata</taxon>
        <taxon>Vespoidea</taxon>
        <taxon>Vespidae</taxon>
        <taxon>Vespinae</taxon>
        <taxon>Vespula</taxon>
    </lineage>
</organism>
<feature type="compositionally biased region" description="Basic residues" evidence="1">
    <location>
        <begin position="76"/>
        <end position="92"/>
    </location>
</feature>
<dbReference type="Proteomes" id="UP000617340">
    <property type="component" value="Unassembled WGS sequence"/>
</dbReference>
<feature type="region of interest" description="Disordered" evidence="1">
    <location>
        <begin position="76"/>
        <end position="184"/>
    </location>
</feature>
<evidence type="ECO:0000313" key="2">
    <source>
        <dbReference type="EMBL" id="KAF7401052.1"/>
    </source>
</evidence>
<comment type="caution">
    <text evidence="2">The sequence shown here is derived from an EMBL/GenBank/DDBJ whole genome shotgun (WGS) entry which is preliminary data.</text>
</comment>
<sequence>MSEADGVDSGAICKRGFTHLQFAEKPEAPEAESNQTKSICVGLLNAPENTTPVLAGTHTSVLPILPVFRADISRLAKKRKRRRKREGKKKKMRREESQNVRTCEKDGAEKKRKKRRSVRCDGTHACVEKMKLNRKDGYRRSVHSTKSRVQKSSSIFPYRKKETRTEAHAQGPIPRDPPERNYNN</sequence>
<protein>
    <submittedName>
        <fullName evidence="2">Uncharacterized protein</fullName>
    </submittedName>
</protein>
<feature type="compositionally biased region" description="Basic residues" evidence="1">
    <location>
        <begin position="140"/>
        <end position="149"/>
    </location>
</feature>
<keyword evidence="3" id="KW-1185">Reference proteome</keyword>
<name>A0A834K7Z4_VESGE</name>
<evidence type="ECO:0000313" key="3">
    <source>
        <dbReference type="Proteomes" id="UP000617340"/>
    </source>
</evidence>
<proteinExistence type="predicted"/>
<accession>A0A834K7Z4</accession>
<feature type="compositionally biased region" description="Basic and acidic residues" evidence="1">
    <location>
        <begin position="118"/>
        <end position="139"/>
    </location>
</feature>